<dbReference type="EMBL" id="UGOG01000001">
    <property type="protein sequence ID" value="STX64138.1"/>
    <property type="molecule type" value="Genomic_DNA"/>
</dbReference>
<dbReference type="PROSITE" id="PS51257">
    <property type="entry name" value="PROKAR_LIPOPROTEIN"/>
    <property type="match status" value="1"/>
</dbReference>
<name>A0A378K3J3_9GAMM</name>
<proteinExistence type="predicted"/>
<evidence type="ECO:0000313" key="2">
    <source>
        <dbReference type="EMBL" id="KTD34420.1"/>
    </source>
</evidence>
<evidence type="ECO:0008006" key="6">
    <source>
        <dbReference type="Google" id="ProtNLM"/>
    </source>
</evidence>
<reference evidence="2 4" key="1">
    <citation type="submission" date="2015-11" db="EMBL/GenBank/DDBJ databases">
        <title>Genomic analysis of 38 Legionella species identifies large and diverse effector repertoires.</title>
        <authorList>
            <person name="Burstein D."/>
            <person name="Amaro F."/>
            <person name="Zusman T."/>
            <person name="Lifshitz Z."/>
            <person name="Cohen O."/>
            <person name="Gilbert J.A."/>
            <person name="Pupko T."/>
            <person name="Shuman H.A."/>
            <person name="Segal G."/>
        </authorList>
    </citation>
    <scope>NUCLEOTIDE SEQUENCE [LARGE SCALE GENOMIC DNA]</scope>
    <source>
        <strain evidence="2 4">ATCC 43877</strain>
    </source>
</reference>
<evidence type="ECO:0000256" key="1">
    <source>
        <dbReference type="SAM" id="MobiDB-lite"/>
    </source>
</evidence>
<dbReference type="EMBL" id="LNYN01000020">
    <property type="protein sequence ID" value="KTD34420.1"/>
    <property type="molecule type" value="Genomic_DNA"/>
</dbReference>
<dbReference type="OrthoDB" id="5652483at2"/>
<reference evidence="3 5" key="2">
    <citation type="submission" date="2018-06" db="EMBL/GenBank/DDBJ databases">
        <authorList>
            <consortium name="Pathogen Informatics"/>
            <person name="Doyle S."/>
        </authorList>
    </citation>
    <scope>NUCLEOTIDE SEQUENCE [LARGE SCALE GENOMIC DNA]</scope>
    <source>
        <strain evidence="3 5">NCTC12239</strain>
    </source>
</reference>
<feature type="compositionally biased region" description="Polar residues" evidence="1">
    <location>
        <begin position="30"/>
        <end position="57"/>
    </location>
</feature>
<evidence type="ECO:0000313" key="4">
    <source>
        <dbReference type="Proteomes" id="UP000054985"/>
    </source>
</evidence>
<dbReference type="Proteomes" id="UP000054985">
    <property type="component" value="Unassembled WGS sequence"/>
</dbReference>
<dbReference type="AlphaFoldDB" id="A0A378K3J3"/>
<dbReference type="STRING" id="39962.Lmor_1817"/>
<feature type="region of interest" description="Disordered" evidence="1">
    <location>
        <begin position="30"/>
        <end position="82"/>
    </location>
</feature>
<gene>
    <name evidence="2" type="ORF">Lmor_1817</name>
    <name evidence="3" type="ORF">NCTC12239_03099</name>
</gene>
<dbReference type="RefSeq" id="WP_028382865.1">
    <property type="nucleotide sequence ID" value="NZ_CAAAJG010000013.1"/>
</dbReference>
<evidence type="ECO:0000313" key="3">
    <source>
        <dbReference type="EMBL" id="STX64138.1"/>
    </source>
</evidence>
<evidence type="ECO:0000313" key="5">
    <source>
        <dbReference type="Proteomes" id="UP000254040"/>
    </source>
</evidence>
<protein>
    <recommendedName>
        <fullName evidence="6">Lipoprotein</fullName>
    </recommendedName>
</protein>
<keyword evidence="4" id="KW-1185">Reference proteome</keyword>
<sequence>MNNKQFLKWGCVASLVFGLSGCYMDSQSAQESTYSTANSTPSSQSTASEPQAKQKSYASKEPTQKSTPGPKQTAAPQLPVIQ</sequence>
<organism evidence="3 5">
    <name type="scientific">Legionella moravica</name>
    <dbReference type="NCBI Taxonomy" id="39962"/>
    <lineage>
        <taxon>Bacteria</taxon>
        <taxon>Pseudomonadati</taxon>
        <taxon>Pseudomonadota</taxon>
        <taxon>Gammaproteobacteria</taxon>
        <taxon>Legionellales</taxon>
        <taxon>Legionellaceae</taxon>
        <taxon>Legionella</taxon>
    </lineage>
</organism>
<dbReference type="Proteomes" id="UP000254040">
    <property type="component" value="Unassembled WGS sequence"/>
</dbReference>
<accession>A0A378K3J3</accession>